<keyword evidence="2" id="KW-1185">Reference proteome</keyword>
<evidence type="ECO:0000313" key="2">
    <source>
        <dbReference type="Proteomes" id="UP001177023"/>
    </source>
</evidence>
<protein>
    <submittedName>
        <fullName evidence="1">Uncharacterized protein</fullName>
    </submittedName>
</protein>
<reference evidence="1" key="1">
    <citation type="submission" date="2023-06" db="EMBL/GenBank/DDBJ databases">
        <authorList>
            <person name="Delattre M."/>
        </authorList>
    </citation>
    <scope>NUCLEOTIDE SEQUENCE</scope>
    <source>
        <strain evidence="1">AF72</strain>
    </source>
</reference>
<dbReference type="AlphaFoldDB" id="A0AA36CQ21"/>
<evidence type="ECO:0000313" key="1">
    <source>
        <dbReference type="EMBL" id="CAJ0572910.1"/>
    </source>
</evidence>
<gene>
    <name evidence="1" type="ORF">MSPICULIGERA_LOCUS11284</name>
</gene>
<dbReference type="EMBL" id="CATQJA010002609">
    <property type="protein sequence ID" value="CAJ0572910.1"/>
    <property type="molecule type" value="Genomic_DNA"/>
</dbReference>
<accession>A0AA36CQ21</accession>
<sequence length="67" mass="7515">MSAAVARRTGSMTLMACSPAKVYDNPKSKIVCGDNCQQGDRCPYHTLQRFLAKGFRAELIKRRKLPQ</sequence>
<feature type="non-terminal residue" evidence="1">
    <location>
        <position position="67"/>
    </location>
</feature>
<comment type="caution">
    <text evidence="1">The sequence shown here is derived from an EMBL/GenBank/DDBJ whole genome shotgun (WGS) entry which is preliminary data.</text>
</comment>
<dbReference type="Proteomes" id="UP001177023">
    <property type="component" value="Unassembled WGS sequence"/>
</dbReference>
<proteinExistence type="predicted"/>
<name>A0AA36CQ21_9BILA</name>
<organism evidence="1 2">
    <name type="scientific">Mesorhabditis spiculigera</name>
    <dbReference type="NCBI Taxonomy" id="96644"/>
    <lineage>
        <taxon>Eukaryota</taxon>
        <taxon>Metazoa</taxon>
        <taxon>Ecdysozoa</taxon>
        <taxon>Nematoda</taxon>
        <taxon>Chromadorea</taxon>
        <taxon>Rhabditida</taxon>
        <taxon>Rhabditina</taxon>
        <taxon>Rhabditomorpha</taxon>
        <taxon>Rhabditoidea</taxon>
        <taxon>Rhabditidae</taxon>
        <taxon>Mesorhabditinae</taxon>
        <taxon>Mesorhabditis</taxon>
    </lineage>
</organism>